<keyword evidence="2" id="KW-1185">Reference proteome</keyword>
<gene>
    <name evidence="1" type="ORF">AKJ40_01785</name>
</gene>
<sequence length="154" mass="17623">MKKGLILGIVASIIFDEDILLKKYEEDKRKEKEDQFLKPDTTLSAALNKLPAVWINAICKKLGIPVEGRKREKAKKIAGKLEEDLEEIVERLPSDSLDAINFILERDGWVKSGAITRKFGKEDPGWFWASPTSFFSLFLIKGSPFWLSILNFFF</sequence>
<dbReference type="AlphaFoldDB" id="A0A133V133"/>
<dbReference type="Proteomes" id="UP000070341">
    <property type="component" value="Unassembled WGS sequence"/>
</dbReference>
<comment type="caution">
    <text evidence="1">The sequence shown here is derived from an EMBL/GenBank/DDBJ whole genome shotgun (WGS) entry which is preliminary data.</text>
</comment>
<protein>
    <recommendedName>
        <fullName evidence="3">SAP domain-containing protein</fullName>
    </recommendedName>
</protein>
<organism evidence="1 2">
    <name type="scientific">candidate division MSBL1 archaeon SCGC-AAA259M10</name>
    <dbReference type="NCBI Taxonomy" id="1698270"/>
    <lineage>
        <taxon>Archaea</taxon>
        <taxon>Methanobacteriati</taxon>
        <taxon>Methanobacteriota</taxon>
        <taxon>candidate division MSBL1</taxon>
    </lineage>
</organism>
<evidence type="ECO:0008006" key="3">
    <source>
        <dbReference type="Google" id="ProtNLM"/>
    </source>
</evidence>
<evidence type="ECO:0000313" key="2">
    <source>
        <dbReference type="Proteomes" id="UP000070341"/>
    </source>
</evidence>
<proteinExistence type="predicted"/>
<accession>A0A133V133</accession>
<evidence type="ECO:0000313" key="1">
    <source>
        <dbReference type="EMBL" id="KXB00154.1"/>
    </source>
</evidence>
<name>A0A133V133_9EURY</name>
<reference evidence="1 2" key="1">
    <citation type="journal article" date="2016" name="Sci. Rep.">
        <title>Metabolic traits of an uncultured archaeal lineage -MSBL1- from brine pools of the Red Sea.</title>
        <authorList>
            <person name="Mwirichia R."/>
            <person name="Alam I."/>
            <person name="Rashid M."/>
            <person name="Vinu M."/>
            <person name="Ba-Alawi W."/>
            <person name="Anthony Kamau A."/>
            <person name="Kamanda Ngugi D."/>
            <person name="Goker M."/>
            <person name="Klenk H.P."/>
            <person name="Bajic V."/>
            <person name="Stingl U."/>
        </authorList>
    </citation>
    <scope>NUCLEOTIDE SEQUENCE [LARGE SCALE GENOMIC DNA]</scope>
    <source>
        <strain evidence="1">SCGC-AAA259M10</strain>
    </source>
</reference>
<dbReference type="EMBL" id="LHXU01000018">
    <property type="protein sequence ID" value="KXB00154.1"/>
    <property type="molecule type" value="Genomic_DNA"/>
</dbReference>